<reference evidence="2 3" key="1">
    <citation type="submission" date="2014-03" db="EMBL/GenBank/DDBJ databases">
        <title>Draft genome sequence of the novel thermoacidophilic archaea Acidianus copahuensis ALE1 strain, isolated from Copahue volcanic area in Neuquen Argentina.</title>
        <authorList>
            <person name="Urbieta M.S."/>
            <person name="Rascovan N."/>
            <person name="Castro C."/>
            <person name="Revale S."/>
            <person name="Giaveno M.A."/>
            <person name="Vazquez M.P."/>
            <person name="Donati E.R."/>
        </authorList>
    </citation>
    <scope>NUCLEOTIDE SEQUENCE [LARGE SCALE GENOMIC DNA]</scope>
    <source>
        <strain evidence="2 3">ALE1</strain>
    </source>
</reference>
<comment type="caution">
    <text evidence="2">The sequence shown here is derived from an EMBL/GenBank/DDBJ whole genome shotgun (WGS) entry which is preliminary data.</text>
</comment>
<dbReference type="AlphaFoldDB" id="A0A031LMJ5"/>
<dbReference type="Proteomes" id="UP000024332">
    <property type="component" value="Unassembled WGS sequence"/>
</dbReference>
<sequence>MAKSLLFILLALSISMSVLALPSSPPTVASGTISSIPYFSSLQYSVIAYNITHSGNKTVEAPIANYTLTYKVINTTNGIANVNVSLSRISGNITNFTLIKPGYHKVNLVLDIASLNYPYIYPGFLFNSTYTLNAVKNSSTTSITLKFIKELSAKIDNTNYTEYEYENISSGSHYIYLINQGPLAKFNESFKGLTISFSLSSLSNISYLRLNNVNIYTDLIREPYLYAYYYLSPQSGTLEPAGYIQQTYPIVFSNGIVAMEENNYFYFIAGAPLSLGQGFSGTSFTLNIGNLTSLEDSITYMNSSHIIWNSKIFSFVGNREINAFGKNYTTMVYQNISGTKIIKIYFANFTLIKELEETKNGTSSSISQEILYIGHKYISPNMTYPDYFLYSDHNNTEIPYVTTLPYKAIAPSLSLIITIILTLAIVVVLVVLHKR</sequence>
<evidence type="ECO:0008006" key="4">
    <source>
        <dbReference type="Google" id="ProtNLM"/>
    </source>
</evidence>
<dbReference type="STRING" id="1160895.CM19_11560"/>
<proteinExistence type="predicted"/>
<name>A0A031LMJ5_9CREN</name>
<evidence type="ECO:0000313" key="2">
    <source>
        <dbReference type="EMBL" id="EZQ02128.1"/>
    </source>
</evidence>
<dbReference type="RefSeq" id="WP_048100477.1">
    <property type="nucleotide sequence ID" value="NZ_JFZT01000057.1"/>
</dbReference>
<protein>
    <recommendedName>
        <fullName evidence="4">Thermopsin</fullName>
    </recommendedName>
</protein>
<evidence type="ECO:0000313" key="3">
    <source>
        <dbReference type="Proteomes" id="UP000024332"/>
    </source>
</evidence>
<dbReference type="EMBL" id="JFZT01000057">
    <property type="protein sequence ID" value="EZQ02128.1"/>
    <property type="molecule type" value="Genomic_DNA"/>
</dbReference>
<evidence type="ECO:0000256" key="1">
    <source>
        <dbReference type="SAM" id="Phobius"/>
    </source>
</evidence>
<keyword evidence="1" id="KW-0812">Transmembrane</keyword>
<organism evidence="2 3">
    <name type="scientific">Candidatus Acidianus copahuensis</name>
    <dbReference type="NCBI Taxonomy" id="1160895"/>
    <lineage>
        <taxon>Archaea</taxon>
        <taxon>Thermoproteota</taxon>
        <taxon>Thermoprotei</taxon>
        <taxon>Sulfolobales</taxon>
        <taxon>Sulfolobaceae</taxon>
        <taxon>Acidianus</taxon>
    </lineage>
</organism>
<feature type="transmembrane region" description="Helical" evidence="1">
    <location>
        <begin position="413"/>
        <end position="432"/>
    </location>
</feature>
<dbReference type="OrthoDB" id="34657at2157"/>
<gene>
    <name evidence="2" type="ORF">CM19_11560</name>
</gene>
<keyword evidence="1" id="KW-0472">Membrane</keyword>
<keyword evidence="1" id="KW-1133">Transmembrane helix</keyword>
<accession>A0A031LMJ5</accession>
<keyword evidence="3" id="KW-1185">Reference proteome</keyword>